<reference evidence="1" key="1">
    <citation type="journal article" date="2011" name="PLoS ONE">
        <title>Ralstonia syzygii, the Blood Disease Bacterium and some Asian R. solanacearum strains form a single genomic species despite divergent lifestyles.</title>
        <authorList>
            <person name="Remenant B."/>
            <person name="de Cambiaire J.C."/>
            <person name="Cellier G."/>
            <person name="Jacobs J.M."/>
            <person name="Mangenot S."/>
            <person name="Barbe V."/>
            <person name="Lajus A."/>
            <person name="Vallenet D."/>
            <person name="Medigue C."/>
            <person name="Fegan M."/>
            <person name="Allen C."/>
            <person name="Prior P."/>
        </authorList>
    </citation>
    <scope>NUCLEOTIDE SEQUENCE</scope>
    <source>
        <strain evidence="1">R24</strain>
    </source>
</reference>
<dbReference type="EMBL" id="FR854086">
    <property type="protein sequence ID" value="CCA84979.1"/>
    <property type="molecule type" value="Genomic_DNA"/>
</dbReference>
<proteinExistence type="predicted"/>
<dbReference type="AlphaFoldDB" id="G3A196"/>
<name>G3A196_9RALS</name>
<sequence>MYYLPTHFCNSVHLNPFMPSILTIYFDIF</sequence>
<accession>G3A196</accession>
<evidence type="ECO:0000313" key="1">
    <source>
        <dbReference type="EMBL" id="CCA84979.1"/>
    </source>
</evidence>
<protein>
    <submittedName>
        <fullName evidence="1">Uncharacterized protein</fullName>
    </submittedName>
</protein>
<reference evidence="1" key="2">
    <citation type="submission" date="2011-04" db="EMBL/GenBank/DDBJ databases">
        <authorList>
            <person name="Genoscope - CEA"/>
        </authorList>
    </citation>
    <scope>NUCLEOTIDE SEQUENCE</scope>
    <source>
        <strain evidence="1">R24</strain>
    </source>
</reference>
<gene>
    <name evidence="1" type="ORF">RALSY_10968</name>
</gene>
<organism evidence="1">
    <name type="scientific">Ralstonia syzygii R24</name>
    <dbReference type="NCBI Taxonomy" id="907261"/>
    <lineage>
        <taxon>Bacteria</taxon>
        <taxon>Pseudomonadati</taxon>
        <taxon>Pseudomonadota</taxon>
        <taxon>Betaproteobacteria</taxon>
        <taxon>Burkholderiales</taxon>
        <taxon>Burkholderiaceae</taxon>
        <taxon>Ralstonia</taxon>
        <taxon>Ralstonia solanacearum species complex</taxon>
    </lineage>
</organism>